<comment type="subcellular location">
    <subcellularLocation>
        <location evidence="1">Cell membrane</location>
        <topology evidence="1">Peripheral membrane protein</topology>
        <orientation evidence="1">Cytoplasmic side</orientation>
    </subcellularLocation>
</comment>
<dbReference type="Proteomes" id="UP000296034">
    <property type="component" value="Unassembled WGS sequence"/>
</dbReference>
<reference evidence="2 3" key="1">
    <citation type="journal article" date="2018" name="Genome Biol. Evol.">
        <title>Cladogenesis and Genomic Streamlining in Extracellular Endosymbionts of Tropical Stink Bugs.</title>
        <authorList>
            <person name="Otero-Bravo A."/>
            <person name="Goffredi S."/>
            <person name="Sabree Z.L."/>
        </authorList>
    </citation>
    <scope>NUCLEOTIDE SEQUENCE [LARGE SCALE GENOMIC DNA]</scope>
    <source>
        <strain evidence="2 3">SoET</strain>
    </source>
</reference>
<dbReference type="AlphaFoldDB" id="A0A2P5SXC0"/>
<dbReference type="PANTHER" id="PTHR33383:SF1">
    <property type="entry name" value="MEMBRANE PROTEIN INSERTION EFFICIENCY FACTOR-RELATED"/>
    <property type="match status" value="1"/>
</dbReference>
<dbReference type="OrthoDB" id="9801753at2"/>
<proteinExistence type="inferred from homology"/>
<keyword evidence="1" id="KW-0472">Membrane</keyword>
<evidence type="ECO:0000313" key="3">
    <source>
        <dbReference type="Proteomes" id="UP000296034"/>
    </source>
</evidence>
<keyword evidence="1" id="KW-1003">Cell membrane</keyword>
<evidence type="ECO:0000256" key="1">
    <source>
        <dbReference type="HAMAP-Rule" id="MF_00386"/>
    </source>
</evidence>
<evidence type="ECO:0000313" key="2">
    <source>
        <dbReference type="EMBL" id="PPI86975.1"/>
    </source>
</evidence>
<comment type="caution">
    <text evidence="2">The sequence shown here is derived from an EMBL/GenBank/DDBJ whole genome shotgun (WGS) entry which is preliminary data.</text>
</comment>
<name>A0A2P5SXC0_9GAMM</name>
<protein>
    <recommendedName>
        <fullName evidence="1">Putative membrane protein insertion efficiency factor</fullName>
    </recommendedName>
</protein>
<dbReference type="PANTHER" id="PTHR33383">
    <property type="entry name" value="MEMBRANE PROTEIN INSERTION EFFICIENCY FACTOR-RELATED"/>
    <property type="match status" value="1"/>
</dbReference>
<dbReference type="EMBL" id="PDKS01000006">
    <property type="protein sequence ID" value="PPI86975.1"/>
    <property type="molecule type" value="Genomic_DNA"/>
</dbReference>
<comment type="function">
    <text evidence="1">Could be involved in insertion of integral membrane proteins into the membrane.</text>
</comment>
<gene>
    <name evidence="2" type="ORF">CRV11_03430</name>
</gene>
<dbReference type="SMART" id="SM01234">
    <property type="entry name" value="Haemolytic"/>
    <property type="match status" value="1"/>
</dbReference>
<comment type="similarity">
    <text evidence="1">Belongs to the UPF0161 family.</text>
</comment>
<dbReference type="Pfam" id="PF01809">
    <property type="entry name" value="YidD"/>
    <property type="match status" value="1"/>
</dbReference>
<dbReference type="GO" id="GO:0005886">
    <property type="term" value="C:plasma membrane"/>
    <property type="evidence" value="ECO:0007669"/>
    <property type="project" value="UniProtKB-SubCell"/>
</dbReference>
<dbReference type="HAMAP" id="MF_00386">
    <property type="entry name" value="UPF0161_YidD"/>
    <property type="match status" value="1"/>
</dbReference>
<dbReference type="RefSeq" id="WP_136131957.1">
    <property type="nucleotide sequence ID" value="NZ_PDKS01000006.1"/>
</dbReference>
<sequence>MAALLSIVLRLLVTLIRMYQFFISSSLKPHCRFYPTCSQYAIESLQSFGITLGGILILKRILRCQPFSKSGYDPVPPRPFHIREY</sequence>
<organism evidence="2 3">
    <name type="scientific">Candidatus Pantoea edessiphila</name>
    <dbReference type="NCBI Taxonomy" id="2044610"/>
    <lineage>
        <taxon>Bacteria</taxon>
        <taxon>Pseudomonadati</taxon>
        <taxon>Pseudomonadota</taxon>
        <taxon>Gammaproteobacteria</taxon>
        <taxon>Enterobacterales</taxon>
        <taxon>Erwiniaceae</taxon>
        <taxon>Pantoea</taxon>
    </lineage>
</organism>
<dbReference type="NCBIfam" id="TIGR00278">
    <property type="entry name" value="membrane protein insertion efficiency factor YidD"/>
    <property type="match status" value="1"/>
</dbReference>
<dbReference type="InterPro" id="IPR002696">
    <property type="entry name" value="Membr_insert_effic_factor_YidD"/>
</dbReference>
<accession>A0A2P5SXC0</accession>